<sequence length="64" mass="6314">MGFPEPLGAAQRSVVRSGFGPAVGRGGGGVSGADGGTGSQCRQGQCREETRGSHTHSNEVTAVG</sequence>
<evidence type="ECO:0000313" key="3">
    <source>
        <dbReference type="Proteomes" id="UP000288351"/>
    </source>
</evidence>
<proteinExistence type="predicted"/>
<evidence type="ECO:0000256" key="1">
    <source>
        <dbReference type="SAM" id="MobiDB-lite"/>
    </source>
</evidence>
<evidence type="ECO:0000313" key="2">
    <source>
        <dbReference type="EMBL" id="GCB87714.1"/>
    </source>
</evidence>
<organism evidence="2 3">
    <name type="scientific">Streptomyces noursei</name>
    <name type="common">Streptomyces albulus</name>
    <dbReference type="NCBI Taxonomy" id="1971"/>
    <lineage>
        <taxon>Bacteria</taxon>
        <taxon>Bacillati</taxon>
        <taxon>Actinomycetota</taxon>
        <taxon>Actinomycetes</taxon>
        <taxon>Kitasatosporales</taxon>
        <taxon>Streptomycetaceae</taxon>
        <taxon>Streptomyces</taxon>
    </lineage>
</organism>
<name>A0A401QQR5_STRNR</name>
<protein>
    <submittedName>
        <fullName evidence="2">Uncharacterized protein</fullName>
    </submittedName>
</protein>
<dbReference type="EMBL" id="BHXC01000002">
    <property type="protein sequence ID" value="GCB87714.1"/>
    <property type="molecule type" value="Genomic_DNA"/>
</dbReference>
<reference evidence="2 3" key="1">
    <citation type="journal article" date="2019" name="Microbiol. Resour. Announc.">
        <title>Draft Genome Sequence of the Most Traditional epsilon-Poly-l-Lysine Producer, Streptomyces albulus NBRC14147.</title>
        <authorList>
            <person name="Yamanaka K."/>
            <person name="Hamano Y."/>
        </authorList>
    </citation>
    <scope>NUCLEOTIDE SEQUENCE [LARGE SCALE GENOMIC DNA]</scope>
    <source>
        <strain evidence="2 3">NBRC 14147</strain>
    </source>
</reference>
<accession>A0A401QQR5</accession>
<feature type="region of interest" description="Disordered" evidence="1">
    <location>
        <begin position="17"/>
        <end position="64"/>
    </location>
</feature>
<dbReference type="Proteomes" id="UP000288351">
    <property type="component" value="Unassembled WGS sequence"/>
</dbReference>
<dbReference type="AlphaFoldDB" id="A0A401QQR5"/>
<gene>
    <name evidence="2" type="ORF">SALB_00383</name>
</gene>
<feature type="compositionally biased region" description="Gly residues" evidence="1">
    <location>
        <begin position="21"/>
        <end position="38"/>
    </location>
</feature>
<comment type="caution">
    <text evidence="2">The sequence shown here is derived from an EMBL/GenBank/DDBJ whole genome shotgun (WGS) entry which is preliminary data.</text>
</comment>